<accession>A0A1Q2M893</accession>
<evidence type="ECO:0000256" key="2">
    <source>
        <dbReference type="SAM" id="SignalP"/>
    </source>
</evidence>
<sequence>MVRLLLLLVVPLSLLASSPANADFYSHRYGGLAIQSTALDDVCGNSQSFVNGLNSTNQLATFSNCSDSGEGAKLYAGWRWSPNFAIEADLRQSTSATSNFAISNPQFPSLFIKDRVTTRMGNAFFVSHLPVGGSGISVFGKIGGGFWFNQIRSLQRGDTLAVVQLQDGSLQAVTFPVEGEFNESASGFHWGYGAGVSYRLRDRWTIRAEWELFPEVGGDTTRGEYQLESASLGWSVIF</sequence>
<organism evidence="4 5">
    <name type="scientific">Microbulbifer agarilyticus</name>
    <dbReference type="NCBI Taxonomy" id="260552"/>
    <lineage>
        <taxon>Bacteria</taxon>
        <taxon>Pseudomonadati</taxon>
        <taxon>Pseudomonadota</taxon>
        <taxon>Gammaproteobacteria</taxon>
        <taxon>Cellvibrionales</taxon>
        <taxon>Microbulbiferaceae</taxon>
        <taxon>Microbulbifer</taxon>
    </lineage>
</organism>
<evidence type="ECO:0000313" key="5">
    <source>
        <dbReference type="Proteomes" id="UP000188219"/>
    </source>
</evidence>
<reference evidence="4" key="1">
    <citation type="submission" date="2017-02" db="EMBL/GenBank/DDBJ databases">
        <title>Genome of Microbulbifer agarilyticus GP101.</title>
        <authorList>
            <person name="Jung J."/>
            <person name="Bae S.S."/>
            <person name="Baek K."/>
        </authorList>
    </citation>
    <scope>NUCLEOTIDE SEQUENCE [LARGE SCALE GENOMIC DNA]</scope>
    <source>
        <strain evidence="4">GP101</strain>
    </source>
</reference>
<dbReference type="InterPro" id="IPR027385">
    <property type="entry name" value="Beta-barrel_OMP"/>
</dbReference>
<dbReference type="EMBL" id="CP019650">
    <property type="protein sequence ID" value="AQQ68906.1"/>
    <property type="molecule type" value="Genomic_DNA"/>
</dbReference>
<evidence type="ECO:0000259" key="3">
    <source>
        <dbReference type="Pfam" id="PF13505"/>
    </source>
</evidence>
<feature type="domain" description="Outer membrane protein beta-barrel" evidence="3">
    <location>
        <begin position="8"/>
        <end position="215"/>
    </location>
</feature>
<dbReference type="STRING" id="260552.Mag101_15650"/>
<gene>
    <name evidence="4" type="ORF">Mag101_15650</name>
</gene>
<evidence type="ECO:0000256" key="1">
    <source>
        <dbReference type="ARBA" id="ARBA00022729"/>
    </source>
</evidence>
<dbReference type="OrthoDB" id="5727787at2"/>
<proteinExistence type="predicted"/>
<dbReference type="Proteomes" id="UP000188219">
    <property type="component" value="Chromosome"/>
</dbReference>
<dbReference type="RefSeq" id="WP_077407118.1">
    <property type="nucleotide sequence ID" value="NZ_CP019650.1"/>
</dbReference>
<dbReference type="AlphaFoldDB" id="A0A1Q2M893"/>
<dbReference type="SUPFAM" id="SSF56925">
    <property type="entry name" value="OMPA-like"/>
    <property type="match status" value="1"/>
</dbReference>
<feature type="signal peptide" evidence="2">
    <location>
        <begin position="1"/>
        <end position="22"/>
    </location>
</feature>
<protein>
    <recommendedName>
        <fullName evidence="3">Outer membrane protein beta-barrel domain-containing protein</fullName>
    </recommendedName>
</protein>
<name>A0A1Q2M893_9GAMM</name>
<feature type="chain" id="PRO_5011981190" description="Outer membrane protein beta-barrel domain-containing protein" evidence="2">
    <location>
        <begin position="23"/>
        <end position="238"/>
    </location>
</feature>
<dbReference type="Pfam" id="PF13505">
    <property type="entry name" value="OMP_b-brl"/>
    <property type="match status" value="1"/>
</dbReference>
<dbReference type="KEGG" id="maga:Mag101_15650"/>
<keyword evidence="5" id="KW-1185">Reference proteome</keyword>
<dbReference type="Gene3D" id="2.40.160.20">
    <property type="match status" value="1"/>
</dbReference>
<evidence type="ECO:0000313" key="4">
    <source>
        <dbReference type="EMBL" id="AQQ68906.1"/>
    </source>
</evidence>
<dbReference type="InterPro" id="IPR011250">
    <property type="entry name" value="OMP/PagP_B-barrel"/>
</dbReference>
<keyword evidence="1 2" id="KW-0732">Signal</keyword>